<gene>
    <name evidence="1" type="ORF">N7539_008497</name>
</gene>
<dbReference type="AlphaFoldDB" id="A0A9W9WQS6"/>
<keyword evidence="2" id="KW-1185">Reference proteome</keyword>
<organism evidence="1 2">
    <name type="scientific">Penicillium diatomitis</name>
    <dbReference type="NCBI Taxonomy" id="2819901"/>
    <lineage>
        <taxon>Eukaryota</taxon>
        <taxon>Fungi</taxon>
        <taxon>Dikarya</taxon>
        <taxon>Ascomycota</taxon>
        <taxon>Pezizomycotina</taxon>
        <taxon>Eurotiomycetes</taxon>
        <taxon>Eurotiomycetidae</taxon>
        <taxon>Eurotiales</taxon>
        <taxon>Aspergillaceae</taxon>
        <taxon>Penicillium</taxon>
    </lineage>
</organism>
<reference evidence="1" key="2">
    <citation type="journal article" date="2023" name="IMA Fungus">
        <title>Comparative genomic study of the Penicillium genus elucidates a diverse pangenome and 15 lateral gene transfer events.</title>
        <authorList>
            <person name="Petersen C."/>
            <person name="Sorensen T."/>
            <person name="Nielsen M.R."/>
            <person name="Sondergaard T.E."/>
            <person name="Sorensen J.L."/>
            <person name="Fitzpatrick D.A."/>
            <person name="Frisvad J.C."/>
            <person name="Nielsen K.L."/>
        </authorList>
    </citation>
    <scope>NUCLEOTIDE SEQUENCE</scope>
    <source>
        <strain evidence="1">IBT 30728</strain>
    </source>
</reference>
<evidence type="ECO:0000313" key="1">
    <source>
        <dbReference type="EMBL" id="KAJ5471928.1"/>
    </source>
</evidence>
<comment type="caution">
    <text evidence="1">The sequence shown here is derived from an EMBL/GenBank/DDBJ whole genome shotgun (WGS) entry which is preliminary data.</text>
</comment>
<proteinExistence type="predicted"/>
<reference evidence="1" key="1">
    <citation type="submission" date="2022-12" db="EMBL/GenBank/DDBJ databases">
        <authorList>
            <person name="Petersen C."/>
        </authorList>
    </citation>
    <scope>NUCLEOTIDE SEQUENCE</scope>
    <source>
        <strain evidence="1">IBT 30728</strain>
    </source>
</reference>
<protein>
    <submittedName>
        <fullName evidence="1">Uncharacterized protein</fullName>
    </submittedName>
</protein>
<dbReference type="EMBL" id="JAPWDQ010000013">
    <property type="protein sequence ID" value="KAJ5471928.1"/>
    <property type="molecule type" value="Genomic_DNA"/>
</dbReference>
<dbReference type="Proteomes" id="UP001148312">
    <property type="component" value="Unassembled WGS sequence"/>
</dbReference>
<name>A0A9W9WQS6_9EURO</name>
<evidence type="ECO:0000313" key="2">
    <source>
        <dbReference type="Proteomes" id="UP001148312"/>
    </source>
</evidence>
<sequence>MLTLPLRGSSSPAVPYSSEFEVDLDDSMIDEDEHDTRRSKPEEVTVCLVLYSLQFALNLCLRQNHEEHKEVRPRVERRKATTRFTGMHEFVAEDDGGVCRMDWQSHGWMMGHPYLAILEAKRAFKYIHSDDRTGDCKPVVSNETLAQYLGEAVITWRANRDLLGQEEYTGSVFLIAATNTFLRFD</sequence>
<accession>A0A9W9WQS6</accession>
<dbReference type="RefSeq" id="XP_056786474.1">
    <property type="nucleotide sequence ID" value="XM_056938092.1"/>
</dbReference>
<dbReference type="GeneID" id="81628342"/>